<dbReference type="InterPro" id="IPR006153">
    <property type="entry name" value="Cation/H_exchanger_TM"/>
</dbReference>
<dbReference type="GO" id="GO:0016020">
    <property type="term" value="C:membrane"/>
    <property type="evidence" value="ECO:0007669"/>
    <property type="project" value="UniProtKB-SubCell"/>
</dbReference>
<feature type="transmembrane region" description="Helical" evidence="8">
    <location>
        <begin position="378"/>
        <end position="401"/>
    </location>
</feature>
<dbReference type="Pfam" id="PF00999">
    <property type="entry name" value="Na_H_Exchanger"/>
    <property type="match status" value="1"/>
</dbReference>
<name>A0A6G4WP59_9ACTN</name>
<feature type="transmembrane region" description="Helical" evidence="8">
    <location>
        <begin position="284"/>
        <end position="303"/>
    </location>
</feature>
<dbReference type="EMBL" id="JAAKZZ010000006">
    <property type="protein sequence ID" value="NGO67049.1"/>
    <property type="molecule type" value="Genomic_DNA"/>
</dbReference>
<feature type="transmembrane region" description="Helical" evidence="8">
    <location>
        <begin position="138"/>
        <end position="161"/>
    </location>
</feature>
<evidence type="ECO:0000313" key="11">
    <source>
        <dbReference type="Proteomes" id="UP000477722"/>
    </source>
</evidence>
<dbReference type="InterPro" id="IPR038770">
    <property type="entry name" value="Na+/solute_symporter_sf"/>
</dbReference>
<reference evidence="10 11" key="1">
    <citation type="submission" date="2020-02" db="EMBL/GenBank/DDBJ databases">
        <title>Whole-genome analyses of novel actinobacteria.</title>
        <authorList>
            <person name="Sahin N."/>
            <person name="Tatar D."/>
        </authorList>
    </citation>
    <scope>NUCLEOTIDE SEQUENCE [LARGE SCALE GENOMIC DNA]</scope>
    <source>
        <strain evidence="10 11">SB3404</strain>
    </source>
</reference>
<comment type="subcellular location">
    <subcellularLocation>
        <location evidence="1">Membrane</location>
        <topology evidence="1">Multi-pass membrane protein</topology>
    </subcellularLocation>
</comment>
<feature type="compositionally biased region" description="Basic residues" evidence="7">
    <location>
        <begin position="416"/>
        <end position="430"/>
    </location>
</feature>
<evidence type="ECO:0000256" key="2">
    <source>
        <dbReference type="ARBA" id="ARBA00022448"/>
    </source>
</evidence>
<keyword evidence="5" id="KW-0406">Ion transport</keyword>
<keyword evidence="4 8" id="KW-1133">Transmembrane helix</keyword>
<evidence type="ECO:0000259" key="9">
    <source>
        <dbReference type="Pfam" id="PF00999"/>
    </source>
</evidence>
<keyword evidence="3 8" id="KW-0812">Transmembrane</keyword>
<keyword evidence="6 8" id="KW-0472">Membrane</keyword>
<organism evidence="10 11">
    <name type="scientific">Streptomyces boncukensis</name>
    <dbReference type="NCBI Taxonomy" id="2711219"/>
    <lineage>
        <taxon>Bacteria</taxon>
        <taxon>Bacillati</taxon>
        <taxon>Actinomycetota</taxon>
        <taxon>Actinomycetes</taxon>
        <taxon>Kitasatosporales</taxon>
        <taxon>Streptomycetaceae</taxon>
        <taxon>Streptomyces</taxon>
    </lineage>
</organism>
<evidence type="ECO:0000256" key="6">
    <source>
        <dbReference type="ARBA" id="ARBA00023136"/>
    </source>
</evidence>
<dbReference type="Gene3D" id="1.20.1530.20">
    <property type="match status" value="1"/>
</dbReference>
<evidence type="ECO:0000256" key="4">
    <source>
        <dbReference type="ARBA" id="ARBA00022989"/>
    </source>
</evidence>
<evidence type="ECO:0000313" key="10">
    <source>
        <dbReference type="EMBL" id="NGO67049.1"/>
    </source>
</evidence>
<evidence type="ECO:0000256" key="8">
    <source>
        <dbReference type="SAM" id="Phobius"/>
    </source>
</evidence>
<protein>
    <submittedName>
        <fullName evidence="10">Cation:proton antiporter</fullName>
    </submittedName>
</protein>
<keyword evidence="11" id="KW-1185">Reference proteome</keyword>
<keyword evidence="2" id="KW-0813">Transport</keyword>
<feature type="domain" description="Cation/H+ exchanger transmembrane" evidence="9">
    <location>
        <begin position="16"/>
        <end position="399"/>
    </location>
</feature>
<dbReference type="PANTHER" id="PTHR32468">
    <property type="entry name" value="CATION/H + ANTIPORTER"/>
    <property type="match status" value="1"/>
</dbReference>
<accession>A0A6G4WP59</accession>
<dbReference type="InterPro" id="IPR050794">
    <property type="entry name" value="CPA2_transporter"/>
</dbReference>
<evidence type="ECO:0000256" key="7">
    <source>
        <dbReference type="SAM" id="MobiDB-lite"/>
    </source>
</evidence>
<gene>
    <name evidence="10" type="ORF">G5C65_01445</name>
</gene>
<feature type="transmembrane region" description="Helical" evidence="8">
    <location>
        <begin position="315"/>
        <end position="338"/>
    </location>
</feature>
<feature type="transmembrane region" description="Helical" evidence="8">
    <location>
        <begin position="40"/>
        <end position="58"/>
    </location>
</feature>
<dbReference type="GO" id="GO:1902600">
    <property type="term" value="P:proton transmembrane transport"/>
    <property type="evidence" value="ECO:0007669"/>
    <property type="project" value="InterPro"/>
</dbReference>
<dbReference type="RefSeq" id="WP_165296711.1">
    <property type="nucleotide sequence ID" value="NZ_JAAKZZ010000006.1"/>
</dbReference>
<evidence type="ECO:0000256" key="3">
    <source>
        <dbReference type="ARBA" id="ARBA00022692"/>
    </source>
</evidence>
<feature type="transmembrane region" description="Helical" evidence="8">
    <location>
        <begin position="6"/>
        <end position="28"/>
    </location>
</feature>
<comment type="caution">
    <text evidence="10">The sequence shown here is derived from an EMBL/GenBank/DDBJ whole genome shotgun (WGS) entry which is preliminary data.</text>
</comment>
<dbReference type="AlphaFoldDB" id="A0A6G4WP59"/>
<feature type="transmembrane region" description="Helical" evidence="8">
    <location>
        <begin position="102"/>
        <end position="126"/>
    </location>
</feature>
<feature type="transmembrane region" description="Helical" evidence="8">
    <location>
        <begin position="70"/>
        <end position="90"/>
    </location>
</feature>
<feature type="transmembrane region" description="Helical" evidence="8">
    <location>
        <begin position="202"/>
        <end position="225"/>
    </location>
</feature>
<feature type="region of interest" description="Disordered" evidence="7">
    <location>
        <begin position="408"/>
        <end position="449"/>
    </location>
</feature>
<dbReference type="Proteomes" id="UP000477722">
    <property type="component" value="Unassembled WGS sequence"/>
</dbReference>
<evidence type="ECO:0000256" key="1">
    <source>
        <dbReference type="ARBA" id="ARBA00004141"/>
    </source>
</evidence>
<evidence type="ECO:0000256" key="5">
    <source>
        <dbReference type="ARBA" id="ARBA00023065"/>
    </source>
</evidence>
<dbReference type="GO" id="GO:0015297">
    <property type="term" value="F:antiporter activity"/>
    <property type="evidence" value="ECO:0007669"/>
    <property type="project" value="InterPro"/>
</dbReference>
<proteinExistence type="predicted"/>
<sequence length="449" mass="45930">MTPAELAPVFFAAAAVILLTCRLVSLAAARIGQPAVVGEMLAGVLLGPSLFGLLAPGLSDALFPSELRPVLYVVGQIGLVALMFAAGYEFRAHAGRGLAGTAATVSAAGIVLPLLLGAGLTLAVHGHVGVFVDGVSPGVTAAFVGVTLTVTAFPMLARLITERGLAGSRFGTLALASGAVDDVTAWLLLAGVLSVAAGEAELIVKAAGGLLLFTAVMLLLGRRLLGALMTRPGLREDTRLLGAFVVLLGAAWFTDEVGLYAVFGAFAVGLAMPACDASERVVRSTVPVTQVLLVPMFFTYSGLNTRFGVFGDPAVLAFGAGAVVLAVAGKFGGCWLAARWRGEPGGVAARVGALMNARGLMQLIALNVGLEAGIVSEALFTVLVLVALVTTVMTVPVLSWLDRRERAAAGGSGPHQHARTRQRTPRRTPRRTPPASASGADDTTAEVPQ</sequence>
<dbReference type="PANTHER" id="PTHR32468:SF0">
    <property type="entry name" value="K(+)_H(+) ANTIPORTER 1"/>
    <property type="match status" value="1"/>
</dbReference>
<feature type="transmembrane region" description="Helical" evidence="8">
    <location>
        <begin position="173"/>
        <end position="196"/>
    </location>
</feature>